<evidence type="ECO:0000313" key="3">
    <source>
        <dbReference type="EMBL" id="EEQ85376.2"/>
    </source>
</evidence>
<reference evidence="4" key="1">
    <citation type="journal article" date="2015" name="PLoS Genet.">
        <title>The dynamic genome and transcriptome of the human fungal pathogen Blastomyces and close relative Emmonsia.</title>
        <authorList>
            <person name="Munoz J.F."/>
            <person name="Gauthier G.M."/>
            <person name="Desjardins C.A."/>
            <person name="Gallo J.E."/>
            <person name="Holder J."/>
            <person name="Sullivan T.D."/>
            <person name="Marty A.J."/>
            <person name="Carmen J.C."/>
            <person name="Chen Z."/>
            <person name="Ding L."/>
            <person name="Gujja S."/>
            <person name="Magrini V."/>
            <person name="Misas E."/>
            <person name="Mitreva M."/>
            <person name="Priest M."/>
            <person name="Saif S."/>
            <person name="Whiston E.A."/>
            <person name="Young S."/>
            <person name="Zeng Q."/>
            <person name="Goldman W.E."/>
            <person name="Mardis E.R."/>
            <person name="Taylor J.W."/>
            <person name="McEwen J.G."/>
            <person name="Clay O.K."/>
            <person name="Klein B.S."/>
            <person name="Cuomo C.A."/>
        </authorList>
    </citation>
    <scope>NUCLEOTIDE SEQUENCE [LARGE SCALE GENOMIC DNA]</scope>
    <source>
        <strain evidence="4">ER-3 / ATCC MYA-2586</strain>
    </source>
</reference>
<dbReference type="PROSITE" id="PS50181">
    <property type="entry name" value="FBOX"/>
    <property type="match status" value="1"/>
</dbReference>
<sequence>MAMAIAAAHKKANIRVSGFLTVPQEEIDPFASSYYKFTSKEKKKDEKKPMSLMVPLLVNSMGAFARMPPPVPVEEMRMPLTIRQRRRFPNNLAIVLPDKYGQSLPQLRSQSHDRQVEQNHQNQQTQQDHRGEQDKQAEEDHRAEKSAEAMAAEWMSWLKMMVPDTNIQWFVTENRDVIYRFYVNYQITQSLWDEFSRGDLMYRGWKTGAPSSSLTKLPIEIITMVFNELDVPDQVCLGLTNKTAANITRHLNGGYGVLYDSSMRLQILFRLESWMTYERRLCMACGKYFPLDPLFWKERKRQGRCRTRSMVYGRVDADFEFQDETCPECTAAILWGNIAMTHIGMQMAIR</sequence>
<feature type="compositionally biased region" description="Basic and acidic residues" evidence="1">
    <location>
        <begin position="127"/>
        <end position="145"/>
    </location>
</feature>
<dbReference type="InterPro" id="IPR001810">
    <property type="entry name" value="F-box_dom"/>
</dbReference>
<evidence type="ECO:0000313" key="4">
    <source>
        <dbReference type="Proteomes" id="UP000002039"/>
    </source>
</evidence>
<feature type="region of interest" description="Disordered" evidence="1">
    <location>
        <begin position="105"/>
        <end position="145"/>
    </location>
</feature>
<evidence type="ECO:0000259" key="2">
    <source>
        <dbReference type="PROSITE" id="PS50181"/>
    </source>
</evidence>
<dbReference type="GeneID" id="69030183"/>
<name>A0ABP2EQJ8_AJEDR</name>
<gene>
    <name evidence="3" type="ORF">BDCG_08645</name>
</gene>
<protein>
    <recommendedName>
        <fullName evidence="2">F-box domain-containing protein</fullName>
    </recommendedName>
</protein>
<keyword evidence="4" id="KW-1185">Reference proteome</keyword>
<dbReference type="RefSeq" id="XP_045273144.1">
    <property type="nucleotide sequence ID" value="XM_045424435.1"/>
</dbReference>
<proteinExistence type="predicted"/>
<accession>A0ABP2EQJ8</accession>
<evidence type="ECO:0000256" key="1">
    <source>
        <dbReference type="SAM" id="MobiDB-lite"/>
    </source>
</evidence>
<dbReference type="EMBL" id="EQ999983">
    <property type="protein sequence ID" value="EEQ85376.2"/>
    <property type="molecule type" value="Genomic_DNA"/>
</dbReference>
<organism evidence="3 4">
    <name type="scientific">Ajellomyces dermatitidis (strain ER-3 / ATCC MYA-2586)</name>
    <name type="common">Blastomyces dermatitidis</name>
    <dbReference type="NCBI Taxonomy" id="559297"/>
    <lineage>
        <taxon>Eukaryota</taxon>
        <taxon>Fungi</taxon>
        <taxon>Dikarya</taxon>
        <taxon>Ascomycota</taxon>
        <taxon>Pezizomycotina</taxon>
        <taxon>Eurotiomycetes</taxon>
        <taxon>Eurotiomycetidae</taxon>
        <taxon>Onygenales</taxon>
        <taxon>Ajellomycetaceae</taxon>
        <taxon>Blastomyces</taxon>
    </lineage>
</organism>
<feature type="domain" description="F-box" evidence="2">
    <location>
        <begin position="211"/>
        <end position="258"/>
    </location>
</feature>
<dbReference type="Proteomes" id="UP000002039">
    <property type="component" value="Unassembled WGS sequence"/>
</dbReference>